<name>A0A7R9R1Y9_9ACAR</name>
<organism evidence="1">
    <name type="scientific">Oppiella nova</name>
    <dbReference type="NCBI Taxonomy" id="334625"/>
    <lineage>
        <taxon>Eukaryota</taxon>
        <taxon>Metazoa</taxon>
        <taxon>Ecdysozoa</taxon>
        <taxon>Arthropoda</taxon>
        <taxon>Chelicerata</taxon>
        <taxon>Arachnida</taxon>
        <taxon>Acari</taxon>
        <taxon>Acariformes</taxon>
        <taxon>Sarcoptiformes</taxon>
        <taxon>Oribatida</taxon>
        <taxon>Brachypylina</taxon>
        <taxon>Oppioidea</taxon>
        <taxon>Oppiidae</taxon>
        <taxon>Oppiella</taxon>
    </lineage>
</organism>
<proteinExistence type="predicted"/>
<sequence length="131" mass="15162">YLSFCRLYQEITKIDTNQDLSFHSNTFEVFDEDDNRFKRITSFGQLIANHSRVRVLLKPQIFRNYLSDGDPNTAFDTINSYESNDYHNKGLDERVETTGDHMSGDILSTQSTDTYPPVDAVIDESTHWTVN</sequence>
<accession>A0A7R9R1Y9</accession>
<reference evidence="1" key="1">
    <citation type="submission" date="2020-11" db="EMBL/GenBank/DDBJ databases">
        <authorList>
            <person name="Tran Van P."/>
        </authorList>
    </citation>
    <scope>NUCLEOTIDE SEQUENCE</scope>
</reference>
<evidence type="ECO:0000313" key="2">
    <source>
        <dbReference type="Proteomes" id="UP000728032"/>
    </source>
</evidence>
<dbReference type="EMBL" id="OC975176">
    <property type="protein sequence ID" value="CAD7668646.1"/>
    <property type="molecule type" value="Genomic_DNA"/>
</dbReference>
<dbReference type="AlphaFoldDB" id="A0A7R9R1Y9"/>
<dbReference type="Proteomes" id="UP000728032">
    <property type="component" value="Unassembled WGS sequence"/>
</dbReference>
<keyword evidence="2" id="KW-1185">Reference proteome</keyword>
<feature type="non-terminal residue" evidence="1">
    <location>
        <position position="1"/>
    </location>
</feature>
<protein>
    <submittedName>
        <fullName evidence="1">Uncharacterized protein</fullName>
    </submittedName>
</protein>
<dbReference type="OrthoDB" id="10601027at2759"/>
<feature type="non-terminal residue" evidence="1">
    <location>
        <position position="131"/>
    </location>
</feature>
<dbReference type="EMBL" id="CAJPVJ010060351">
    <property type="protein sequence ID" value="CAG2184095.1"/>
    <property type="molecule type" value="Genomic_DNA"/>
</dbReference>
<evidence type="ECO:0000313" key="1">
    <source>
        <dbReference type="EMBL" id="CAD7668646.1"/>
    </source>
</evidence>
<gene>
    <name evidence="1" type="ORF">ONB1V03_LOCUS23515</name>
</gene>